<dbReference type="InterPro" id="IPR013324">
    <property type="entry name" value="RNA_pol_sigma_r3/r4-like"/>
</dbReference>
<evidence type="ECO:0000256" key="1">
    <source>
        <dbReference type="ARBA" id="ARBA00010641"/>
    </source>
</evidence>
<dbReference type="InterPro" id="IPR013325">
    <property type="entry name" value="RNA_pol_sigma_r2"/>
</dbReference>
<dbReference type="GO" id="GO:0006352">
    <property type="term" value="P:DNA-templated transcription initiation"/>
    <property type="evidence" value="ECO:0007669"/>
    <property type="project" value="InterPro"/>
</dbReference>
<sequence>MNLNDNRLIIKTLKSGDQKVFSLVYASYYKPLCLFCSSYVSLEEAEEIVQDLMMYVWEKRELLVEDLSLKSFLFTSVRNRALNSITRSHITRQVYEEYQSQQLKSLPALDSCYGTELFNTYMEALHSLPKELQRVYVMSRYKQLTHKEIADKLEVSVQTVNYRIGKALQFFRIRLKDFCLE</sequence>
<reference evidence="7 8" key="1">
    <citation type="submission" date="2014-04" db="EMBL/GenBank/DDBJ databases">
        <authorList>
            <person name="Sears C."/>
            <person name="Carroll K."/>
            <person name="Sack B.R."/>
            <person name="Qadri F."/>
            <person name="Myers L.L."/>
            <person name="Chung G.-T."/>
            <person name="Escheverria P."/>
            <person name="Fraser C.M."/>
            <person name="Sadzewicz L."/>
            <person name="Shefchek K.A."/>
            <person name="Tallon L."/>
            <person name="Das S.P."/>
            <person name="Daugherty S."/>
            <person name="Mongodin E.F."/>
        </authorList>
    </citation>
    <scope>NUCLEOTIDE SEQUENCE [LARGE SCALE GENOMIC DNA]</scope>
    <source>
        <strain evidence="7 8">3975 RP4</strain>
    </source>
</reference>
<keyword evidence="2" id="KW-0805">Transcription regulation</keyword>
<comment type="similarity">
    <text evidence="1">Belongs to the sigma-70 factor family. ECF subfamily.</text>
</comment>
<dbReference type="Proteomes" id="UP000027661">
    <property type="component" value="Unassembled WGS sequence"/>
</dbReference>
<dbReference type="EMBL" id="JNHM01000031">
    <property type="protein sequence ID" value="KDS53307.1"/>
    <property type="molecule type" value="Genomic_DNA"/>
</dbReference>
<dbReference type="InterPro" id="IPR014284">
    <property type="entry name" value="RNA_pol_sigma-70_dom"/>
</dbReference>
<accession>A0A069SNY0</accession>
<dbReference type="AlphaFoldDB" id="A0A069SNY0"/>
<comment type="caution">
    <text evidence="7">The sequence shown here is derived from an EMBL/GenBank/DDBJ whole genome shotgun (WGS) entry which is preliminary data.</text>
</comment>
<dbReference type="Pfam" id="PF04542">
    <property type="entry name" value="Sigma70_r2"/>
    <property type="match status" value="1"/>
</dbReference>
<evidence type="ECO:0000256" key="2">
    <source>
        <dbReference type="ARBA" id="ARBA00023015"/>
    </source>
</evidence>
<dbReference type="GeneID" id="5302019"/>
<name>A0A069SNY0_PHOVU</name>
<evidence type="ECO:0000256" key="3">
    <source>
        <dbReference type="ARBA" id="ARBA00023082"/>
    </source>
</evidence>
<gene>
    <name evidence="7" type="ORF">M099_2617</name>
</gene>
<feature type="domain" description="RNA polymerase sigma-70 region 2" evidence="5">
    <location>
        <begin position="25"/>
        <end position="87"/>
    </location>
</feature>
<protein>
    <submittedName>
        <fullName evidence="7">RNA polymerase sigma-70 factor, expansion 1 family protein</fullName>
    </submittedName>
</protein>
<dbReference type="PANTHER" id="PTHR43133">
    <property type="entry name" value="RNA POLYMERASE ECF-TYPE SIGMA FACTO"/>
    <property type="match status" value="1"/>
</dbReference>
<dbReference type="SUPFAM" id="SSF88946">
    <property type="entry name" value="Sigma2 domain of RNA polymerase sigma factors"/>
    <property type="match status" value="1"/>
</dbReference>
<dbReference type="SUPFAM" id="SSF88659">
    <property type="entry name" value="Sigma3 and sigma4 domains of RNA polymerase sigma factors"/>
    <property type="match status" value="1"/>
</dbReference>
<dbReference type="InterPro" id="IPR013249">
    <property type="entry name" value="RNA_pol_sigma70_r4_t2"/>
</dbReference>
<dbReference type="InterPro" id="IPR007627">
    <property type="entry name" value="RNA_pol_sigma70_r2"/>
</dbReference>
<proteinExistence type="inferred from homology"/>
<dbReference type="NCBIfam" id="TIGR02985">
    <property type="entry name" value="Sig70_bacteroi1"/>
    <property type="match status" value="1"/>
</dbReference>
<keyword evidence="3" id="KW-0731">Sigma factor</keyword>
<dbReference type="InterPro" id="IPR036388">
    <property type="entry name" value="WH-like_DNA-bd_sf"/>
</dbReference>
<evidence type="ECO:0000256" key="4">
    <source>
        <dbReference type="ARBA" id="ARBA00023163"/>
    </source>
</evidence>
<dbReference type="NCBIfam" id="TIGR02937">
    <property type="entry name" value="sigma70-ECF"/>
    <property type="match status" value="1"/>
</dbReference>
<feature type="domain" description="RNA polymerase sigma factor 70 region 4 type 2" evidence="6">
    <location>
        <begin position="121"/>
        <end position="169"/>
    </location>
</feature>
<dbReference type="Gene3D" id="1.10.10.10">
    <property type="entry name" value="Winged helix-like DNA-binding domain superfamily/Winged helix DNA-binding domain"/>
    <property type="match status" value="1"/>
</dbReference>
<dbReference type="Pfam" id="PF08281">
    <property type="entry name" value="Sigma70_r4_2"/>
    <property type="match status" value="1"/>
</dbReference>
<dbReference type="Gene3D" id="1.10.1740.10">
    <property type="match status" value="1"/>
</dbReference>
<dbReference type="GO" id="GO:0016987">
    <property type="term" value="F:sigma factor activity"/>
    <property type="evidence" value="ECO:0007669"/>
    <property type="project" value="UniProtKB-KW"/>
</dbReference>
<organism evidence="7 8">
    <name type="scientific">Phocaeicola vulgatus str. 3975 RP4</name>
    <dbReference type="NCBI Taxonomy" id="1339352"/>
    <lineage>
        <taxon>Bacteria</taxon>
        <taxon>Pseudomonadati</taxon>
        <taxon>Bacteroidota</taxon>
        <taxon>Bacteroidia</taxon>
        <taxon>Bacteroidales</taxon>
        <taxon>Bacteroidaceae</taxon>
        <taxon>Phocaeicola</taxon>
    </lineage>
</organism>
<evidence type="ECO:0000313" key="8">
    <source>
        <dbReference type="Proteomes" id="UP000027661"/>
    </source>
</evidence>
<dbReference type="PANTHER" id="PTHR43133:SF46">
    <property type="entry name" value="RNA POLYMERASE SIGMA-70 FACTOR ECF SUBFAMILY"/>
    <property type="match status" value="1"/>
</dbReference>
<dbReference type="InterPro" id="IPR014327">
    <property type="entry name" value="RNA_pol_sigma70_bacteroid"/>
</dbReference>
<dbReference type="InterPro" id="IPR039425">
    <property type="entry name" value="RNA_pol_sigma-70-like"/>
</dbReference>
<dbReference type="GO" id="GO:0003677">
    <property type="term" value="F:DNA binding"/>
    <property type="evidence" value="ECO:0007669"/>
    <property type="project" value="InterPro"/>
</dbReference>
<evidence type="ECO:0000259" key="6">
    <source>
        <dbReference type="Pfam" id="PF08281"/>
    </source>
</evidence>
<dbReference type="PATRIC" id="fig|1339352.3.peg.2515"/>
<keyword evidence="4" id="KW-0804">Transcription</keyword>
<dbReference type="RefSeq" id="WP_005844272.1">
    <property type="nucleotide sequence ID" value="NZ_JNHM01000031.1"/>
</dbReference>
<evidence type="ECO:0000259" key="5">
    <source>
        <dbReference type="Pfam" id="PF04542"/>
    </source>
</evidence>
<evidence type="ECO:0000313" key="7">
    <source>
        <dbReference type="EMBL" id="KDS53307.1"/>
    </source>
</evidence>